<comment type="caution">
    <text evidence="1">The sequence shown here is derived from an EMBL/GenBank/DDBJ whole genome shotgun (WGS) entry which is preliminary data.</text>
</comment>
<accession>A0A5A9W6E5</accession>
<dbReference type="AlphaFoldDB" id="A0A5A9W6E5"/>
<dbReference type="OrthoDB" id="9135240at2"/>
<keyword evidence="2" id="KW-1185">Reference proteome</keyword>
<protein>
    <submittedName>
        <fullName evidence="1">Uncharacterized protein</fullName>
    </submittedName>
</protein>
<dbReference type="Proteomes" id="UP000325302">
    <property type="component" value="Unassembled WGS sequence"/>
</dbReference>
<proteinExistence type="predicted"/>
<name>A0A5A9W6E5_9GAMM</name>
<reference evidence="1 2" key="1">
    <citation type="submission" date="2019-03" db="EMBL/GenBank/DDBJ databases">
        <title>Nitrincola sp. nov. isolated from an Indian soda lake.</title>
        <authorList>
            <person name="Joshi A."/>
            <person name="Thite S.V."/>
            <person name="Joseph N."/>
            <person name="Dhotre D."/>
            <person name="Moorthy M."/>
            <person name="Shouche Y.S."/>
        </authorList>
    </citation>
    <scope>NUCLEOTIDE SEQUENCE [LARGE SCALE GENOMIC DNA]</scope>
    <source>
        <strain evidence="1 2">MEB193</strain>
    </source>
</reference>
<organism evidence="1 2">
    <name type="scientific">Nitrincola tapanii</name>
    <dbReference type="NCBI Taxonomy" id="1708751"/>
    <lineage>
        <taxon>Bacteria</taxon>
        <taxon>Pseudomonadati</taxon>
        <taxon>Pseudomonadota</taxon>
        <taxon>Gammaproteobacteria</taxon>
        <taxon>Oceanospirillales</taxon>
        <taxon>Oceanospirillaceae</taxon>
        <taxon>Nitrincola</taxon>
    </lineage>
</organism>
<evidence type="ECO:0000313" key="1">
    <source>
        <dbReference type="EMBL" id="KAA0876357.1"/>
    </source>
</evidence>
<dbReference type="RefSeq" id="WP_149389606.1">
    <property type="nucleotide sequence ID" value="NZ_SMRS01000001.1"/>
</dbReference>
<dbReference type="EMBL" id="SMRS01000001">
    <property type="protein sequence ID" value="KAA0876357.1"/>
    <property type="molecule type" value="Genomic_DNA"/>
</dbReference>
<sequence length="290" mass="32755">MEIEIDLSGDWIEYLRSEITTAGYSVGATDSPDDLSYKFFNIRKRRVHPLRRSVHESSRISCPQEHQSGYAALKSKFNNGEDVTPHLSKTILSDNYEDYLLNDWGIHHFHLGENISNGFAGRTGPLLFALVANSDVYCIDVKAHGAWSEQELIRTLHEEWPEVIANYRINGVLGLAHQPTNEDIAKLRKAGVQTMVQVDEGVVYGPIGGGYSTAGTSVQSQMLADRYHRLVRDIEKHVKENTDMFIEKIREHGLEPENKPHFQLLVDEKGFHVVEVGSRVAFLVHPHDQG</sequence>
<gene>
    <name evidence="1" type="ORF">E1H14_01100</name>
</gene>
<evidence type="ECO:0000313" key="2">
    <source>
        <dbReference type="Proteomes" id="UP000325302"/>
    </source>
</evidence>